<dbReference type="Proteomes" id="UP000234681">
    <property type="component" value="Chromosome 8"/>
</dbReference>
<dbReference type="EMBL" id="CH473975">
    <property type="protein sequence ID" value="EDL95632.1"/>
    <property type="molecule type" value="Genomic_DNA"/>
</dbReference>
<sequence length="33" mass="3319">MAHSSPPAQDSQAAGVVHLPSMCKAGREGGRGK</sequence>
<evidence type="ECO:0000313" key="3">
    <source>
        <dbReference type="Proteomes" id="UP000234681"/>
    </source>
</evidence>
<reference evidence="3" key="1">
    <citation type="submission" date="2005-09" db="EMBL/GenBank/DDBJ databases">
        <authorList>
            <person name="Mural R.J."/>
            <person name="Li P.W."/>
            <person name="Adams M.D."/>
            <person name="Amanatides P.G."/>
            <person name="Baden-Tillson H."/>
            <person name="Barnstead M."/>
            <person name="Chin S.H."/>
            <person name="Dew I."/>
            <person name="Evans C.A."/>
            <person name="Ferriera S."/>
            <person name="Flanigan M."/>
            <person name="Fosler C."/>
            <person name="Glodek A."/>
            <person name="Gu Z."/>
            <person name="Holt R.A."/>
            <person name="Jennings D."/>
            <person name="Kraft C.L."/>
            <person name="Lu F."/>
            <person name="Nguyen T."/>
            <person name="Nusskern D.R."/>
            <person name="Pfannkoch C.M."/>
            <person name="Sitter C."/>
            <person name="Sutton G.G."/>
            <person name="Venter J.C."/>
            <person name="Wang Z."/>
            <person name="Woodage T."/>
            <person name="Zheng X.H."/>
            <person name="Zhong F."/>
        </authorList>
    </citation>
    <scope>NUCLEOTIDE SEQUENCE [LARGE SCALE GENOMIC DNA]</scope>
    <source>
        <strain>BN</strain>
        <strain evidence="3">Sprague-Dawley</strain>
    </source>
</reference>
<gene>
    <name evidence="2" type="ORF">rCG_58331</name>
</gene>
<organism evidence="2 3">
    <name type="scientific">Rattus norvegicus</name>
    <name type="common">Rat</name>
    <dbReference type="NCBI Taxonomy" id="10116"/>
    <lineage>
        <taxon>Eukaryota</taxon>
        <taxon>Metazoa</taxon>
        <taxon>Chordata</taxon>
        <taxon>Craniata</taxon>
        <taxon>Vertebrata</taxon>
        <taxon>Euteleostomi</taxon>
        <taxon>Mammalia</taxon>
        <taxon>Eutheria</taxon>
        <taxon>Euarchontoglires</taxon>
        <taxon>Glires</taxon>
        <taxon>Rodentia</taxon>
        <taxon>Myomorpha</taxon>
        <taxon>Muroidea</taxon>
        <taxon>Muridae</taxon>
        <taxon>Murinae</taxon>
        <taxon>Rattus</taxon>
    </lineage>
</organism>
<evidence type="ECO:0000313" key="2">
    <source>
        <dbReference type="EMBL" id="EDL95632.1"/>
    </source>
</evidence>
<accession>A6J4V9</accession>
<dbReference type="AlphaFoldDB" id="A6J4V9"/>
<evidence type="ECO:0000256" key="1">
    <source>
        <dbReference type="SAM" id="MobiDB-lite"/>
    </source>
</evidence>
<name>A6J4V9_RAT</name>
<protein>
    <submittedName>
        <fullName evidence="2">RCG58331</fullName>
    </submittedName>
</protein>
<feature type="region of interest" description="Disordered" evidence="1">
    <location>
        <begin position="1"/>
        <end position="33"/>
    </location>
</feature>
<proteinExistence type="predicted"/>
<feature type="compositionally biased region" description="Polar residues" evidence="1">
    <location>
        <begin position="1"/>
        <end position="12"/>
    </location>
</feature>